<accession>A0A139A163</accession>
<comment type="subcellular location">
    <subcellularLocation>
        <location evidence="7">Endomembrane system</location>
        <topology evidence="7">Single-pass membrane protein</topology>
    </subcellularLocation>
    <subcellularLocation>
        <location evidence="1 8">Membrane</location>
        <topology evidence="1 8">Single-pass type I membrane protein</topology>
    </subcellularLocation>
</comment>
<proteinExistence type="inferred from homology"/>
<dbReference type="GO" id="GO:0012505">
    <property type="term" value="C:endomembrane system"/>
    <property type="evidence" value="ECO:0007669"/>
    <property type="project" value="UniProtKB-SubCell"/>
</dbReference>
<dbReference type="SMART" id="SM01190">
    <property type="entry name" value="EMP24_GP25L"/>
    <property type="match status" value="1"/>
</dbReference>
<dbReference type="InterPro" id="IPR036598">
    <property type="entry name" value="GOLD_dom_sf"/>
</dbReference>
<keyword evidence="4 11" id="KW-0732">Signal</keyword>
<organism evidence="13 14">
    <name type="scientific">Gonapodya prolifera (strain JEL478)</name>
    <name type="common">Monoblepharis prolifera</name>
    <dbReference type="NCBI Taxonomy" id="1344416"/>
    <lineage>
        <taxon>Eukaryota</taxon>
        <taxon>Fungi</taxon>
        <taxon>Fungi incertae sedis</taxon>
        <taxon>Chytridiomycota</taxon>
        <taxon>Chytridiomycota incertae sedis</taxon>
        <taxon>Monoblepharidomycetes</taxon>
        <taxon>Monoblepharidales</taxon>
        <taxon>Gonapodyaceae</taxon>
        <taxon>Gonapodya</taxon>
    </lineage>
</organism>
<dbReference type="Pfam" id="PF01105">
    <property type="entry name" value="EMP24_GP25L"/>
    <property type="match status" value="1"/>
</dbReference>
<sequence length="223" mass="25210">MESIPRRRRQPHTFLVLGLLALVLLARSARGDAFTYRFQPQERQCFYVHAEKEDEKIAFYFAVQSGGNFDIDYEVRFVGNDRPILAGKDESQGDFVFSSPSAGEISACFENSASTFDSKVVTVELMAESEENRKQSRKTPAPNESQTKVEESVANIGSSLGSIHRNQLYLRSRDNRNFSTVKSTESRIYWFAIFQTLLIIGMAILQVTIVQGFFKGSLQKGRV</sequence>
<dbReference type="GO" id="GO:0016020">
    <property type="term" value="C:membrane"/>
    <property type="evidence" value="ECO:0007669"/>
    <property type="project" value="UniProtKB-SubCell"/>
</dbReference>
<feature type="chain" id="PRO_5007295871" description="GOLD domain-containing protein" evidence="11">
    <location>
        <begin position="32"/>
        <end position="223"/>
    </location>
</feature>
<feature type="region of interest" description="Disordered" evidence="9">
    <location>
        <begin position="129"/>
        <end position="151"/>
    </location>
</feature>
<evidence type="ECO:0000313" key="14">
    <source>
        <dbReference type="Proteomes" id="UP000070544"/>
    </source>
</evidence>
<dbReference type="Proteomes" id="UP000070544">
    <property type="component" value="Unassembled WGS sequence"/>
</dbReference>
<comment type="similarity">
    <text evidence="2 8">Belongs to the EMP24/GP25L family.</text>
</comment>
<feature type="signal peptide" evidence="11">
    <location>
        <begin position="1"/>
        <end position="31"/>
    </location>
</feature>
<dbReference type="PROSITE" id="PS50866">
    <property type="entry name" value="GOLD"/>
    <property type="match status" value="1"/>
</dbReference>
<dbReference type="InterPro" id="IPR009038">
    <property type="entry name" value="GOLD_dom"/>
</dbReference>
<feature type="transmembrane region" description="Helical" evidence="10">
    <location>
        <begin position="188"/>
        <end position="214"/>
    </location>
</feature>
<evidence type="ECO:0000256" key="3">
    <source>
        <dbReference type="ARBA" id="ARBA00022692"/>
    </source>
</evidence>
<gene>
    <name evidence="13" type="ORF">M427DRAFT_116183</name>
</gene>
<keyword evidence="3 8" id="KW-0812">Transmembrane</keyword>
<evidence type="ECO:0000259" key="12">
    <source>
        <dbReference type="PROSITE" id="PS50866"/>
    </source>
</evidence>
<feature type="domain" description="GOLD" evidence="12">
    <location>
        <begin position="43"/>
        <end position="127"/>
    </location>
</feature>
<dbReference type="AlphaFoldDB" id="A0A139A163"/>
<keyword evidence="5 10" id="KW-1133">Transmembrane helix</keyword>
<dbReference type="OrthoDB" id="1929172at2759"/>
<evidence type="ECO:0000256" key="6">
    <source>
        <dbReference type="ARBA" id="ARBA00023136"/>
    </source>
</evidence>
<evidence type="ECO:0000256" key="1">
    <source>
        <dbReference type="ARBA" id="ARBA00004479"/>
    </source>
</evidence>
<dbReference type="PANTHER" id="PTHR22811">
    <property type="entry name" value="TRANSMEMBRANE EMP24 DOMAIN-CONTAINING PROTEIN"/>
    <property type="match status" value="1"/>
</dbReference>
<evidence type="ECO:0000256" key="7">
    <source>
        <dbReference type="ARBA" id="ARBA00037847"/>
    </source>
</evidence>
<dbReference type="InterPro" id="IPR015720">
    <property type="entry name" value="Emp24-like"/>
</dbReference>
<keyword evidence="14" id="KW-1185">Reference proteome</keyword>
<evidence type="ECO:0000256" key="2">
    <source>
        <dbReference type="ARBA" id="ARBA00007104"/>
    </source>
</evidence>
<evidence type="ECO:0000256" key="8">
    <source>
        <dbReference type="RuleBase" id="RU003827"/>
    </source>
</evidence>
<keyword evidence="6 10" id="KW-0472">Membrane</keyword>
<dbReference type="OMA" id="VGEYTFC"/>
<evidence type="ECO:0000256" key="4">
    <source>
        <dbReference type="ARBA" id="ARBA00022729"/>
    </source>
</evidence>
<evidence type="ECO:0000256" key="5">
    <source>
        <dbReference type="ARBA" id="ARBA00022989"/>
    </source>
</evidence>
<evidence type="ECO:0000256" key="10">
    <source>
        <dbReference type="SAM" id="Phobius"/>
    </source>
</evidence>
<evidence type="ECO:0000256" key="11">
    <source>
        <dbReference type="SAM" id="SignalP"/>
    </source>
</evidence>
<protein>
    <recommendedName>
        <fullName evidence="12">GOLD domain-containing protein</fullName>
    </recommendedName>
</protein>
<dbReference type="STRING" id="1344416.A0A139A163"/>
<reference evidence="13 14" key="1">
    <citation type="journal article" date="2015" name="Genome Biol. Evol.">
        <title>Phylogenomic analyses indicate that early fungi evolved digesting cell walls of algal ancestors of land plants.</title>
        <authorList>
            <person name="Chang Y."/>
            <person name="Wang S."/>
            <person name="Sekimoto S."/>
            <person name="Aerts A.L."/>
            <person name="Choi C."/>
            <person name="Clum A."/>
            <person name="LaButti K.M."/>
            <person name="Lindquist E.A."/>
            <person name="Yee Ngan C."/>
            <person name="Ohm R.A."/>
            <person name="Salamov A.A."/>
            <person name="Grigoriev I.V."/>
            <person name="Spatafora J.W."/>
            <person name="Berbee M.L."/>
        </authorList>
    </citation>
    <scope>NUCLEOTIDE SEQUENCE [LARGE SCALE GENOMIC DNA]</scope>
    <source>
        <strain evidence="13 14">JEL478</strain>
    </source>
</reference>
<dbReference type="EMBL" id="KQ965831">
    <property type="protein sequence ID" value="KXS10265.1"/>
    <property type="molecule type" value="Genomic_DNA"/>
</dbReference>
<evidence type="ECO:0000313" key="13">
    <source>
        <dbReference type="EMBL" id="KXS10265.1"/>
    </source>
</evidence>
<evidence type="ECO:0000256" key="9">
    <source>
        <dbReference type="SAM" id="MobiDB-lite"/>
    </source>
</evidence>
<name>A0A139A163_GONPJ</name>
<dbReference type="SUPFAM" id="SSF101576">
    <property type="entry name" value="Supernatant protein factor (SPF), C-terminal domain"/>
    <property type="match status" value="1"/>
</dbReference>